<proteinExistence type="predicted"/>
<gene>
    <name evidence="1" type="ORF">M422DRAFT_251177</name>
</gene>
<dbReference type="Proteomes" id="UP000054279">
    <property type="component" value="Unassembled WGS sequence"/>
</dbReference>
<keyword evidence="2" id="KW-1185">Reference proteome</keyword>
<evidence type="ECO:0000313" key="2">
    <source>
        <dbReference type="Proteomes" id="UP000054279"/>
    </source>
</evidence>
<dbReference type="HOGENOM" id="CLU_2689410_0_0_1"/>
<evidence type="ECO:0000313" key="1">
    <source>
        <dbReference type="EMBL" id="KIJ45402.1"/>
    </source>
</evidence>
<name>A0A0C9VSG9_SPHS4</name>
<dbReference type="AlphaFoldDB" id="A0A0C9VSG9"/>
<organism evidence="1 2">
    <name type="scientific">Sphaerobolus stellatus (strain SS14)</name>
    <dbReference type="NCBI Taxonomy" id="990650"/>
    <lineage>
        <taxon>Eukaryota</taxon>
        <taxon>Fungi</taxon>
        <taxon>Dikarya</taxon>
        <taxon>Basidiomycota</taxon>
        <taxon>Agaricomycotina</taxon>
        <taxon>Agaricomycetes</taxon>
        <taxon>Phallomycetidae</taxon>
        <taxon>Geastrales</taxon>
        <taxon>Sphaerobolaceae</taxon>
        <taxon>Sphaerobolus</taxon>
    </lineage>
</organism>
<sequence length="74" mass="8566">MILQELDVNVDRLYQALDDTVLYYRDFPAICRSAIDSSGIVSCLMEYNEYCSSQDRHSIIAISFAIKKWRILGK</sequence>
<reference evidence="1 2" key="1">
    <citation type="submission" date="2014-06" db="EMBL/GenBank/DDBJ databases">
        <title>Evolutionary Origins and Diversification of the Mycorrhizal Mutualists.</title>
        <authorList>
            <consortium name="DOE Joint Genome Institute"/>
            <consortium name="Mycorrhizal Genomics Consortium"/>
            <person name="Kohler A."/>
            <person name="Kuo A."/>
            <person name="Nagy L.G."/>
            <person name="Floudas D."/>
            <person name="Copeland A."/>
            <person name="Barry K.W."/>
            <person name="Cichocki N."/>
            <person name="Veneault-Fourrey C."/>
            <person name="LaButti K."/>
            <person name="Lindquist E.A."/>
            <person name="Lipzen A."/>
            <person name="Lundell T."/>
            <person name="Morin E."/>
            <person name="Murat C."/>
            <person name="Riley R."/>
            <person name="Ohm R."/>
            <person name="Sun H."/>
            <person name="Tunlid A."/>
            <person name="Henrissat B."/>
            <person name="Grigoriev I.V."/>
            <person name="Hibbett D.S."/>
            <person name="Martin F."/>
        </authorList>
    </citation>
    <scope>NUCLEOTIDE SEQUENCE [LARGE SCALE GENOMIC DNA]</scope>
    <source>
        <strain evidence="1 2">SS14</strain>
    </source>
</reference>
<accession>A0A0C9VSG9</accession>
<protein>
    <submittedName>
        <fullName evidence="1">Uncharacterized protein</fullName>
    </submittedName>
</protein>
<dbReference type="EMBL" id="KN837112">
    <property type="protein sequence ID" value="KIJ45402.1"/>
    <property type="molecule type" value="Genomic_DNA"/>
</dbReference>